<keyword evidence="4" id="KW-0378">Hydrolase</keyword>
<evidence type="ECO:0000313" key="5">
    <source>
        <dbReference type="Proteomes" id="UP000320948"/>
    </source>
</evidence>
<reference evidence="4 5" key="1">
    <citation type="journal article" date="2017" name="Nat. Commun.">
        <title>In situ click chemistry generation of cyclooxygenase-2 inhibitors.</title>
        <authorList>
            <person name="Bhardwaj A."/>
            <person name="Kaur J."/>
            <person name="Wuest M."/>
            <person name="Wuest F."/>
        </authorList>
    </citation>
    <scope>NUCLEOTIDE SEQUENCE [LARGE SCALE GENOMIC DNA]</scope>
    <source>
        <strain evidence="4">S2_018_000_R2_106</strain>
    </source>
</reference>
<organism evidence="4 5">
    <name type="scientific">Blastochloris viridis</name>
    <name type="common">Rhodopseudomonas viridis</name>
    <dbReference type="NCBI Taxonomy" id="1079"/>
    <lineage>
        <taxon>Bacteria</taxon>
        <taxon>Pseudomonadati</taxon>
        <taxon>Pseudomonadota</taxon>
        <taxon>Alphaproteobacteria</taxon>
        <taxon>Hyphomicrobiales</taxon>
        <taxon>Blastochloridaceae</taxon>
        <taxon>Blastochloris</taxon>
    </lineage>
</organism>
<feature type="region of interest" description="Disordered" evidence="1">
    <location>
        <begin position="241"/>
        <end position="264"/>
    </location>
</feature>
<feature type="domain" description="Cell wall hydrolase SleB" evidence="3">
    <location>
        <begin position="103"/>
        <end position="217"/>
    </location>
</feature>
<name>A0A6N4R3B6_BLAVI</name>
<protein>
    <submittedName>
        <fullName evidence="4">Cell wall hydrolase</fullName>
    </submittedName>
</protein>
<feature type="transmembrane region" description="Helical" evidence="2">
    <location>
        <begin position="20"/>
        <end position="40"/>
    </location>
</feature>
<evidence type="ECO:0000256" key="1">
    <source>
        <dbReference type="SAM" id="MobiDB-lite"/>
    </source>
</evidence>
<gene>
    <name evidence="4" type="ORF">DI628_01435</name>
</gene>
<comment type="caution">
    <text evidence="4">The sequence shown here is derived from an EMBL/GenBank/DDBJ whole genome shotgun (WGS) entry which is preliminary data.</text>
</comment>
<dbReference type="Proteomes" id="UP000320948">
    <property type="component" value="Unassembled WGS sequence"/>
</dbReference>
<evidence type="ECO:0000256" key="2">
    <source>
        <dbReference type="SAM" id="Phobius"/>
    </source>
</evidence>
<dbReference type="InterPro" id="IPR042047">
    <property type="entry name" value="SleB_dom1"/>
</dbReference>
<keyword evidence="2" id="KW-0812">Transmembrane</keyword>
<dbReference type="AlphaFoldDB" id="A0A6N4R3B6"/>
<dbReference type="Pfam" id="PF07486">
    <property type="entry name" value="Hydrolase_2"/>
    <property type="match status" value="1"/>
</dbReference>
<dbReference type="GO" id="GO:0016787">
    <property type="term" value="F:hydrolase activity"/>
    <property type="evidence" value="ECO:0007669"/>
    <property type="project" value="UniProtKB-KW"/>
</dbReference>
<evidence type="ECO:0000313" key="4">
    <source>
        <dbReference type="EMBL" id="TKW61320.1"/>
    </source>
</evidence>
<sequence length="274" mass="30949">MRMNIKHALRKLTSKRTAFWGGQVLTALIIGGFMALTGLMNQSQHELDTARQNAAIRARLEVLHQQEMAKLAAELKVKEIALMKEFDCMRLTLFWESQRHNEDDMTEIGRNIMTRVDSPHYPKSICGVVNEVRQKPDGTKVAMYSYIFDNRGRPRSNHPDWKLAGRVTHKVMVAHAEGRLEKGAINYHAPYVSPVWAKVGVEKCQLEVMETEGYHLFYAEVPSAERKDCLAQRAQEAIAAKKQADDSVELPEEGPVPAKRPTKDEVASLILASN</sequence>
<accession>A0A6N4R3B6</accession>
<dbReference type="InterPro" id="IPR011105">
    <property type="entry name" value="Cell_wall_hydrolase_SleB"/>
</dbReference>
<keyword evidence="2" id="KW-1133">Transmembrane helix</keyword>
<proteinExistence type="predicted"/>
<dbReference type="Gene3D" id="1.10.10.2520">
    <property type="entry name" value="Cell wall hydrolase SleB, domain 1"/>
    <property type="match status" value="1"/>
</dbReference>
<keyword evidence="2" id="KW-0472">Membrane</keyword>
<evidence type="ECO:0000259" key="3">
    <source>
        <dbReference type="Pfam" id="PF07486"/>
    </source>
</evidence>
<dbReference type="EMBL" id="VAFM01000001">
    <property type="protein sequence ID" value="TKW61320.1"/>
    <property type="molecule type" value="Genomic_DNA"/>
</dbReference>